<reference evidence="2" key="3">
    <citation type="submission" date="2021-03" db="EMBL/GenBank/DDBJ databases">
        <title>Genomic Encyclopedia of Type Strains, Phase IV (KMG-IV): sequencing the most valuable type-strain genomes for metagenomic binning, comparative biology and taxonomic classification.</title>
        <authorList>
            <person name="Goeker M."/>
        </authorList>
    </citation>
    <scope>NUCLEOTIDE SEQUENCE</scope>
    <source>
        <strain evidence="2">DSM 22443</strain>
    </source>
</reference>
<dbReference type="EMBL" id="JAGGKO010000005">
    <property type="protein sequence ID" value="MBP1955658.1"/>
    <property type="molecule type" value="Genomic_DNA"/>
</dbReference>
<dbReference type="Proteomes" id="UP000614609">
    <property type="component" value="Unassembled WGS sequence"/>
</dbReference>
<organism evidence="1 3">
    <name type="scientific">Halarchaeum rubridurum</name>
    <dbReference type="NCBI Taxonomy" id="489911"/>
    <lineage>
        <taxon>Archaea</taxon>
        <taxon>Methanobacteriati</taxon>
        <taxon>Methanobacteriota</taxon>
        <taxon>Stenosarchaea group</taxon>
        <taxon>Halobacteria</taxon>
        <taxon>Halobacteriales</taxon>
        <taxon>Halobacteriaceae</taxon>
    </lineage>
</organism>
<reference evidence="1" key="2">
    <citation type="submission" date="2020-09" db="EMBL/GenBank/DDBJ databases">
        <authorList>
            <person name="Sun Q."/>
            <person name="Ohkuma M."/>
        </authorList>
    </citation>
    <scope>NUCLEOTIDE SEQUENCE</scope>
    <source>
        <strain evidence="1">JCM 16108</strain>
    </source>
</reference>
<dbReference type="Proteomes" id="UP000765891">
    <property type="component" value="Unassembled WGS sequence"/>
</dbReference>
<dbReference type="AlphaFoldDB" id="A0A830G544"/>
<sequence>MAATKEHTQKKAEVTRALARAGYDDVLMIDRDTASTILTEKRQELLERVRAGDVESVRHLAKEVDRDKAAVSRDLETLFTYDLIEYREDGSRKIPELKHETVIVEPVV</sequence>
<dbReference type="Gene3D" id="1.10.10.10">
    <property type="entry name" value="Winged helix-like DNA-binding domain superfamily/Winged helix DNA-binding domain"/>
    <property type="match status" value="1"/>
</dbReference>
<dbReference type="InterPro" id="IPR036390">
    <property type="entry name" value="WH_DNA-bd_sf"/>
</dbReference>
<protein>
    <submittedName>
        <fullName evidence="2">Putative transcriptional regulator</fullName>
    </submittedName>
</protein>
<gene>
    <name evidence="1" type="ORF">GCM10009017_28030</name>
    <name evidence="2" type="ORF">J2752_002587</name>
</gene>
<name>A0A830G544_9EURY</name>
<evidence type="ECO:0000313" key="1">
    <source>
        <dbReference type="EMBL" id="GGM76704.1"/>
    </source>
</evidence>
<comment type="caution">
    <text evidence="1">The sequence shown here is derived from an EMBL/GenBank/DDBJ whole genome shotgun (WGS) entry which is preliminary data.</text>
</comment>
<dbReference type="SUPFAM" id="SSF46785">
    <property type="entry name" value="Winged helix' DNA-binding domain"/>
    <property type="match status" value="1"/>
</dbReference>
<keyword evidence="3" id="KW-1185">Reference proteome</keyword>
<accession>A0A830G544</accession>
<dbReference type="EMBL" id="BMOO01000013">
    <property type="protein sequence ID" value="GGM76704.1"/>
    <property type="molecule type" value="Genomic_DNA"/>
</dbReference>
<dbReference type="RefSeq" id="WP_229732389.1">
    <property type="nucleotide sequence ID" value="NZ_BMOO01000013.1"/>
</dbReference>
<dbReference type="Pfam" id="PF25212">
    <property type="entry name" value="HVO_A0114"/>
    <property type="match status" value="1"/>
</dbReference>
<proteinExistence type="predicted"/>
<dbReference type="InterPro" id="IPR036388">
    <property type="entry name" value="WH-like_DNA-bd_sf"/>
</dbReference>
<evidence type="ECO:0000313" key="2">
    <source>
        <dbReference type="EMBL" id="MBP1955658.1"/>
    </source>
</evidence>
<evidence type="ECO:0000313" key="3">
    <source>
        <dbReference type="Proteomes" id="UP000614609"/>
    </source>
</evidence>
<reference evidence="1" key="1">
    <citation type="journal article" date="2014" name="Int. J. Syst. Evol. Microbiol.">
        <title>Complete genome sequence of Corynebacterium casei LMG S-19264T (=DSM 44701T), isolated from a smear-ripened cheese.</title>
        <authorList>
            <consortium name="US DOE Joint Genome Institute (JGI-PGF)"/>
            <person name="Walter F."/>
            <person name="Albersmeier A."/>
            <person name="Kalinowski J."/>
            <person name="Ruckert C."/>
        </authorList>
    </citation>
    <scope>NUCLEOTIDE SEQUENCE</scope>
    <source>
        <strain evidence="1">JCM 16108</strain>
    </source>
</reference>